<reference evidence="1 2" key="1">
    <citation type="journal article" date="2012" name="J. Bacteriol.">
        <title>Complete Genome Sequence of Providencia stuartii Clinical Isolate MRSN 2154.</title>
        <authorList>
            <person name="Clifford R.J."/>
            <person name="Hang J."/>
            <person name="Riley M.C."/>
            <person name="Onmus-Leone F."/>
            <person name="Kuschner R.A."/>
            <person name="Lesho E.P."/>
            <person name="Waterman P.E."/>
        </authorList>
    </citation>
    <scope>NUCLEOTIDE SEQUENCE [LARGE SCALE GENOMIC DNA]</scope>
    <source>
        <strain evidence="1 2">MRSN 2154</strain>
    </source>
</reference>
<gene>
    <name evidence="1" type="ordered locus">S70_07125</name>
</gene>
<evidence type="ECO:0000313" key="1">
    <source>
        <dbReference type="EMBL" id="AFH93296.1"/>
    </source>
</evidence>
<dbReference type="EMBL" id="CP003488">
    <property type="protein sequence ID" value="AFH93296.1"/>
    <property type="molecule type" value="Genomic_DNA"/>
</dbReference>
<evidence type="ECO:0000313" key="2">
    <source>
        <dbReference type="Proteomes" id="UP000005012"/>
    </source>
</evidence>
<sequence>MEQRLSPWKLGATLYMPATRTDIADVILNHKIAGLRSLIICLEDSVSESDIPLALNNLQALLLELSEVKNKRVIRRGR</sequence>
<dbReference type="SUPFAM" id="SSF51621">
    <property type="entry name" value="Phosphoenolpyruvate/pyruvate domain"/>
    <property type="match status" value="1"/>
</dbReference>
<dbReference type="GO" id="GO:0003824">
    <property type="term" value="F:catalytic activity"/>
    <property type="evidence" value="ECO:0007669"/>
    <property type="project" value="InterPro"/>
</dbReference>
<dbReference type="HOGENOM" id="CLU_197555_0_0_6"/>
<dbReference type="Pfam" id="PF15617">
    <property type="entry name" value="C-C_Bond_Lyase"/>
    <property type="match status" value="1"/>
</dbReference>
<dbReference type="KEGG" id="psi:S70_07125"/>
<dbReference type="InterPro" id="IPR039480">
    <property type="entry name" value="C-C_Bond_Lyase-like"/>
</dbReference>
<dbReference type="InterPro" id="IPR015813">
    <property type="entry name" value="Pyrv/PenolPyrv_kinase-like_dom"/>
</dbReference>
<evidence type="ECO:0008006" key="3">
    <source>
        <dbReference type="Google" id="ProtNLM"/>
    </source>
</evidence>
<accession>A0A140NMC4</accession>
<reference evidence="2" key="2">
    <citation type="submission" date="2012-04" db="EMBL/GenBank/DDBJ databases">
        <title>Complete genome sequence of Providencia stuartii clinical isolate MRSN 2154.</title>
        <authorList>
            <person name="Clifford R.J."/>
            <person name="Hang J."/>
            <person name="Riley M.C."/>
            <person name="Onmus-Leone F."/>
            <person name="Kuschner R.A."/>
            <person name="Lesho E.P."/>
            <person name="Waterman P.E."/>
        </authorList>
    </citation>
    <scope>NUCLEOTIDE SEQUENCE [LARGE SCALE GENOMIC DNA]</scope>
    <source>
        <strain evidence="2">MRSN 2154</strain>
    </source>
</reference>
<dbReference type="AlphaFoldDB" id="A0A140NMC4"/>
<dbReference type="Proteomes" id="UP000005012">
    <property type="component" value="Chromosome"/>
</dbReference>
<protein>
    <recommendedName>
        <fullName evidence="3">Citrate lyase subunit beta</fullName>
    </recommendedName>
</protein>
<proteinExistence type="predicted"/>
<name>A0A140NMC4_PROSM</name>
<organism evidence="1 2">
    <name type="scientific">Providencia stuartii (strain MRSN 2154)</name>
    <dbReference type="NCBI Taxonomy" id="1157951"/>
    <lineage>
        <taxon>Bacteria</taxon>
        <taxon>Pseudomonadati</taxon>
        <taxon>Pseudomonadota</taxon>
        <taxon>Gammaproteobacteria</taxon>
        <taxon>Enterobacterales</taxon>
        <taxon>Morganellaceae</taxon>
        <taxon>Providencia</taxon>
    </lineage>
</organism>
<dbReference type="PATRIC" id="fig|1157951.4.peg.1419"/>